<comment type="caution">
    <text evidence="2">The sequence shown here is derived from an EMBL/GenBank/DDBJ whole genome shotgun (WGS) entry which is preliminary data.</text>
</comment>
<sequence>MARKALGDVTNTVRGEESKPKAQDPKASNVEDQLGLQKARPRRSRKSGGGLHELRDSENSPASFAPRTRVVSAEASTRSGSSSPSGRCDDQGSCCTPEPPSKRGGCLTREGVPDLIADVAVDLHQLWAQSAAEGGARIQFALQKFGRLGPPPFVVALLNPPANVPPPPPRLKKEAQGPSWRSAGLEDPVAWLDDHLKDLVAEGSLLRPCHEQSERVRPSSEAIIRCLPAEDREQVVLWVAQVCISG</sequence>
<feature type="region of interest" description="Disordered" evidence="1">
    <location>
        <begin position="1"/>
        <end position="106"/>
    </location>
</feature>
<name>A0A813JWQ4_POLGL</name>
<organism evidence="2 3">
    <name type="scientific">Polarella glacialis</name>
    <name type="common">Dinoflagellate</name>
    <dbReference type="NCBI Taxonomy" id="89957"/>
    <lineage>
        <taxon>Eukaryota</taxon>
        <taxon>Sar</taxon>
        <taxon>Alveolata</taxon>
        <taxon>Dinophyceae</taxon>
        <taxon>Suessiales</taxon>
        <taxon>Suessiaceae</taxon>
        <taxon>Polarella</taxon>
    </lineage>
</organism>
<dbReference type="AlphaFoldDB" id="A0A813JWQ4"/>
<reference evidence="2" key="1">
    <citation type="submission" date="2021-02" db="EMBL/GenBank/DDBJ databases">
        <authorList>
            <person name="Dougan E. K."/>
            <person name="Rhodes N."/>
            <person name="Thang M."/>
            <person name="Chan C."/>
        </authorList>
    </citation>
    <scope>NUCLEOTIDE SEQUENCE</scope>
</reference>
<evidence type="ECO:0000313" key="3">
    <source>
        <dbReference type="Proteomes" id="UP000626109"/>
    </source>
</evidence>
<evidence type="ECO:0000256" key="1">
    <source>
        <dbReference type="SAM" id="MobiDB-lite"/>
    </source>
</evidence>
<dbReference type="Proteomes" id="UP000626109">
    <property type="component" value="Unassembled WGS sequence"/>
</dbReference>
<feature type="compositionally biased region" description="Low complexity" evidence="1">
    <location>
        <begin position="72"/>
        <end position="86"/>
    </location>
</feature>
<evidence type="ECO:0000313" key="2">
    <source>
        <dbReference type="EMBL" id="CAE8686043.1"/>
    </source>
</evidence>
<dbReference type="EMBL" id="CAJNNW010026526">
    <property type="protein sequence ID" value="CAE8686043.1"/>
    <property type="molecule type" value="Genomic_DNA"/>
</dbReference>
<protein>
    <submittedName>
        <fullName evidence="2">Uncharacterized protein</fullName>
    </submittedName>
</protein>
<feature type="compositionally biased region" description="Basic and acidic residues" evidence="1">
    <location>
        <begin position="14"/>
        <end position="24"/>
    </location>
</feature>
<gene>
    <name evidence="2" type="ORF">PGLA2088_LOCUS24787</name>
</gene>
<accession>A0A813JWQ4</accession>
<feature type="non-terminal residue" evidence="2">
    <location>
        <position position="246"/>
    </location>
</feature>
<proteinExistence type="predicted"/>